<name>A0A176VK84_MARPO</name>
<evidence type="ECO:0000256" key="3">
    <source>
        <dbReference type="ARBA" id="ARBA00022801"/>
    </source>
</evidence>
<keyword evidence="2 5" id="KW-0645">Protease</keyword>
<dbReference type="InterPro" id="IPR001969">
    <property type="entry name" value="Aspartic_peptidase_AS"/>
</dbReference>
<dbReference type="PANTHER" id="PTHR47967:SF128">
    <property type="entry name" value="ASPARTIC PROTEINASE CDR1-LIKE"/>
    <property type="match status" value="1"/>
</dbReference>
<dbReference type="InterPro" id="IPR032861">
    <property type="entry name" value="TAXi_N"/>
</dbReference>
<dbReference type="AlphaFoldDB" id="A0A176VK84"/>
<dbReference type="PANTHER" id="PTHR47967">
    <property type="entry name" value="OS07G0603500 PROTEIN-RELATED"/>
    <property type="match status" value="1"/>
</dbReference>
<dbReference type="PROSITE" id="PS00141">
    <property type="entry name" value="ASP_PROTEASE"/>
    <property type="match status" value="2"/>
</dbReference>
<reference evidence="8" key="1">
    <citation type="submission" date="2016-03" db="EMBL/GenBank/DDBJ databases">
        <title>Mechanisms controlling the formation of the plant cell surface in tip-growing cells are functionally conserved among land plants.</title>
        <authorList>
            <person name="Honkanen S."/>
            <person name="Jones V.A."/>
            <person name="Morieri G."/>
            <person name="Champion C."/>
            <person name="Hetherington A.J."/>
            <person name="Kelly S."/>
            <person name="Saint-Marcoux D."/>
            <person name="Proust H."/>
            <person name="Prescott H."/>
            <person name="Dolan L."/>
        </authorList>
    </citation>
    <scope>NUCLEOTIDE SEQUENCE [LARGE SCALE GENOMIC DNA]</scope>
    <source>
        <tissue evidence="8">Whole gametophyte</tissue>
    </source>
</reference>
<dbReference type="GO" id="GO:0005576">
    <property type="term" value="C:extracellular region"/>
    <property type="evidence" value="ECO:0007669"/>
    <property type="project" value="TreeGrafter"/>
</dbReference>
<evidence type="ECO:0000313" key="9">
    <source>
        <dbReference type="Proteomes" id="UP000077202"/>
    </source>
</evidence>
<dbReference type="EMBL" id="LVLJ01003584">
    <property type="protein sequence ID" value="OAE20813.1"/>
    <property type="molecule type" value="Genomic_DNA"/>
</dbReference>
<evidence type="ECO:0000256" key="6">
    <source>
        <dbReference type="SAM" id="MobiDB-lite"/>
    </source>
</evidence>
<dbReference type="GO" id="GO:0006508">
    <property type="term" value="P:proteolysis"/>
    <property type="evidence" value="ECO:0007669"/>
    <property type="project" value="UniProtKB-KW"/>
</dbReference>
<evidence type="ECO:0000256" key="2">
    <source>
        <dbReference type="ARBA" id="ARBA00022670"/>
    </source>
</evidence>
<evidence type="ECO:0000259" key="7">
    <source>
        <dbReference type="PROSITE" id="PS51767"/>
    </source>
</evidence>
<feature type="region of interest" description="Disordered" evidence="6">
    <location>
        <begin position="1"/>
        <end position="29"/>
    </location>
</feature>
<dbReference type="Proteomes" id="UP000077202">
    <property type="component" value="Unassembled WGS sequence"/>
</dbReference>
<evidence type="ECO:0000256" key="1">
    <source>
        <dbReference type="ARBA" id="ARBA00007447"/>
    </source>
</evidence>
<feature type="active site" evidence="4">
    <location>
        <position position="723"/>
    </location>
</feature>
<dbReference type="SUPFAM" id="SSF50630">
    <property type="entry name" value="Acid proteases"/>
    <property type="match status" value="1"/>
</dbReference>
<feature type="active site" evidence="4">
    <location>
        <position position="509"/>
    </location>
</feature>
<gene>
    <name evidence="8" type="ORF">AXG93_1748s1190</name>
</gene>
<proteinExistence type="inferred from homology"/>
<protein>
    <recommendedName>
        <fullName evidence="7">Peptidase A1 domain-containing protein</fullName>
    </recommendedName>
</protein>
<accession>A0A176VK84</accession>
<comment type="caution">
    <text evidence="8">The sequence shown here is derived from an EMBL/GenBank/DDBJ whole genome shotgun (WGS) entry which is preliminary data.</text>
</comment>
<dbReference type="GO" id="GO:0004190">
    <property type="term" value="F:aspartic-type endopeptidase activity"/>
    <property type="evidence" value="ECO:0007669"/>
    <property type="project" value="UniProtKB-KW"/>
</dbReference>
<dbReference type="PROSITE" id="PS51767">
    <property type="entry name" value="PEPTIDASE_A1"/>
    <property type="match status" value="1"/>
</dbReference>
<dbReference type="InterPro" id="IPR021109">
    <property type="entry name" value="Peptidase_aspartic_dom_sf"/>
</dbReference>
<dbReference type="Gene3D" id="2.40.70.10">
    <property type="entry name" value="Acid Proteases"/>
    <property type="match status" value="2"/>
</dbReference>
<dbReference type="PRINTS" id="PR00792">
    <property type="entry name" value="PEPSIN"/>
</dbReference>
<dbReference type="Pfam" id="PF14543">
    <property type="entry name" value="TAXi_N"/>
    <property type="match status" value="1"/>
</dbReference>
<organism evidence="8 9">
    <name type="scientific">Marchantia polymorpha subsp. ruderalis</name>
    <dbReference type="NCBI Taxonomy" id="1480154"/>
    <lineage>
        <taxon>Eukaryota</taxon>
        <taxon>Viridiplantae</taxon>
        <taxon>Streptophyta</taxon>
        <taxon>Embryophyta</taxon>
        <taxon>Marchantiophyta</taxon>
        <taxon>Marchantiopsida</taxon>
        <taxon>Marchantiidae</taxon>
        <taxon>Marchantiales</taxon>
        <taxon>Marchantiaceae</taxon>
        <taxon>Marchantia</taxon>
    </lineage>
</organism>
<dbReference type="FunFam" id="2.40.70.10:FF:000031">
    <property type="entry name" value="Aspartyl protease AED1"/>
    <property type="match status" value="1"/>
</dbReference>
<evidence type="ECO:0000256" key="4">
    <source>
        <dbReference type="PIRSR" id="PIRSR601461-1"/>
    </source>
</evidence>
<sequence length="856" mass="93227">MRNSQEDTEVHRALPDKLTNVNTSNGAEDGENLPYPVIEKIVAAIPFPQVYGIKLISKRMHSNFQALVSRNSSTWPTYCPAFVFNDKLLGFDKSNNVWRTFTYRPLVAVSTEFPPPSIAGASVAGALICMYERSRDGPVVTVKNFLTRRERTLPPLPIEDDPSVNWCRPILLPLSKEDYKVILYGISCKMGDGPQLGAYLETRTYDSSSLSSAPRVWTKQSTSVTFASCSRCNVYLNGNLYFMWPWNDRSFSFFQYTGTLCVINVFRFNLESGSLTKVGSLEIRYETLFESYLKLCGSSILLVVIDRAPANKATVTLYQLFENSLSLVKLSSCTLFRGDESTGYWVASIDLVGEDDCLHVCDKYVMTTYTISSDSWKSFPPLPESYPFRFLPKTAFVLLFASPSSAERAKGIIASLKHADHHPDSPLHKSEATFDERVRNAMKGSSARVASIKNIVASGITPRGVPFDAASESTARSGSFETAVSPSPGSYIMSISLGTPPQTRTAIVDTGSDLVWLQCAPCTSCYRQPDPVFDPSKSTTYRKVRYFSYLCLQLPSVSYSGGYCSYRYGYGDQSTTQGDFALDTLTLTAVDGSTQSVPNFAFGCGHKNQGTFSGTDGLVGLGRGDVSFNEQIGELIGSKFAYCLVDLFGSAAESSPLIFGDAALWTAEGLGLRYTPLVRNPWADTFYYVKLNGIAVNGQPVAGIPAGAFKLDILTGRGGVILDSGTTITHLVQSAYAPLLGALQALIAYPQVDGSQIGLDLCYDLSGVPSPSFPAVTLQFQGVDVVLPANNVFLQVDNRGTTCLAFAGTSGFTIVGNIQQQNFYYLYDVENERVGIAPVDACASVSTKVAAAKDEL</sequence>
<keyword evidence="9" id="KW-1185">Reference proteome</keyword>
<evidence type="ECO:0000256" key="5">
    <source>
        <dbReference type="RuleBase" id="RU000454"/>
    </source>
</evidence>
<dbReference type="InterPro" id="IPR051708">
    <property type="entry name" value="Plant_Aspart_Prot_A1"/>
</dbReference>
<keyword evidence="5" id="KW-0064">Aspartyl protease</keyword>
<dbReference type="InterPro" id="IPR001461">
    <property type="entry name" value="Aspartic_peptidase_A1"/>
</dbReference>
<dbReference type="InterPro" id="IPR032799">
    <property type="entry name" value="TAXi_C"/>
</dbReference>
<evidence type="ECO:0000313" key="8">
    <source>
        <dbReference type="EMBL" id="OAE20813.1"/>
    </source>
</evidence>
<dbReference type="InterPro" id="IPR033121">
    <property type="entry name" value="PEPTIDASE_A1"/>
</dbReference>
<comment type="similarity">
    <text evidence="1 5">Belongs to the peptidase A1 family.</text>
</comment>
<feature type="compositionally biased region" description="Basic and acidic residues" evidence="6">
    <location>
        <begin position="1"/>
        <end position="15"/>
    </location>
</feature>
<keyword evidence="3 5" id="KW-0378">Hydrolase</keyword>
<feature type="domain" description="Peptidase A1" evidence="7">
    <location>
        <begin position="491"/>
        <end position="837"/>
    </location>
</feature>
<dbReference type="Pfam" id="PF14541">
    <property type="entry name" value="TAXi_C"/>
    <property type="match status" value="1"/>
</dbReference>